<protein>
    <submittedName>
        <fullName evidence="2">Uncharacterized protein</fullName>
    </submittedName>
</protein>
<evidence type="ECO:0000313" key="2">
    <source>
        <dbReference type="EMBL" id="ETP13184.1"/>
    </source>
</evidence>
<gene>
    <name evidence="2" type="ORF">F441_11571</name>
</gene>
<reference evidence="2 3" key="1">
    <citation type="submission" date="2013-11" db="EMBL/GenBank/DDBJ databases">
        <title>The Genome Sequence of Phytophthora parasitica CJ01A1.</title>
        <authorList>
            <consortium name="The Broad Institute Genomics Platform"/>
            <person name="Russ C."/>
            <person name="Tyler B."/>
            <person name="Panabieres F."/>
            <person name="Shan W."/>
            <person name="Tripathy S."/>
            <person name="Grunwald N."/>
            <person name="Machado M."/>
            <person name="Johnson C.S."/>
            <person name="Walker B."/>
            <person name="Young S.K."/>
            <person name="Zeng Q."/>
            <person name="Gargeya S."/>
            <person name="Fitzgerald M."/>
            <person name="Haas B."/>
            <person name="Abouelleil A."/>
            <person name="Allen A.W."/>
            <person name="Alvarado L."/>
            <person name="Arachchi H.M."/>
            <person name="Berlin A.M."/>
            <person name="Chapman S.B."/>
            <person name="Gainer-Dewar J."/>
            <person name="Goldberg J."/>
            <person name="Griggs A."/>
            <person name="Gujja S."/>
            <person name="Hansen M."/>
            <person name="Howarth C."/>
            <person name="Imamovic A."/>
            <person name="Ireland A."/>
            <person name="Larimer J."/>
            <person name="McCowan C."/>
            <person name="Murphy C."/>
            <person name="Pearson M."/>
            <person name="Poon T.W."/>
            <person name="Priest M."/>
            <person name="Roberts A."/>
            <person name="Saif S."/>
            <person name="Shea T."/>
            <person name="Sisk P."/>
            <person name="Sykes S."/>
            <person name="Wortman J."/>
            <person name="Nusbaum C."/>
            <person name="Birren B."/>
        </authorList>
    </citation>
    <scope>NUCLEOTIDE SEQUENCE [LARGE SCALE GENOMIC DNA]</scope>
    <source>
        <strain evidence="2 3">CJ01A1</strain>
    </source>
</reference>
<dbReference type="AlphaFoldDB" id="W2WUD2"/>
<dbReference type="EMBL" id="ANIX01002275">
    <property type="protein sequence ID" value="ETP13184.1"/>
    <property type="molecule type" value="Genomic_DNA"/>
</dbReference>
<comment type="caution">
    <text evidence="2">The sequence shown here is derived from an EMBL/GenBank/DDBJ whole genome shotgun (WGS) entry which is preliminary data.</text>
</comment>
<proteinExistence type="predicted"/>
<evidence type="ECO:0000313" key="3">
    <source>
        <dbReference type="Proteomes" id="UP000018958"/>
    </source>
</evidence>
<organism evidence="2 3">
    <name type="scientific">Phytophthora nicotianae CJ01A1</name>
    <dbReference type="NCBI Taxonomy" id="1317063"/>
    <lineage>
        <taxon>Eukaryota</taxon>
        <taxon>Sar</taxon>
        <taxon>Stramenopiles</taxon>
        <taxon>Oomycota</taxon>
        <taxon>Peronosporomycetes</taxon>
        <taxon>Peronosporales</taxon>
        <taxon>Peronosporaceae</taxon>
        <taxon>Phytophthora</taxon>
    </lineage>
</organism>
<accession>W2WUD2</accession>
<name>W2WUD2_PHYNI</name>
<sequence length="129" mass="15159">MRRNLTERLIDYLYELDAMDKIQTTWIQAVDDHDLVFFFLVAMINRRVIRLTSLNFYSEDSKVVLNSETRKGDPEFWIRGHLTVKYQPQIKEKLSVLRKRGLNTNTVDTSIAGGSHSSPHHQRQFEPPK</sequence>
<feature type="region of interest" description="Disordered" evidence="1">
    <location>
        <begin position="106"/>
        <end position="129"/>
    </location>
</feature>
<dbReference type="Proteomes" id="UP000018958">
    <property type="component" value="Unassembled WGS sequence"/>
</dbReference>
<evidence type="ECO:0000256" key="1">
    <source>
        <dbReference type="SAM" id="MobiDB-lite"/>
    </source>
</evidence>